<reference evidence="2 3" key="1">
    <citation type="submission" date="2020-08" db="EMBL/GenBank/DDBJ databases">
        <title>Sequencing the genomes of 1000 actinobacteria strains.</title>
        <authorList>
            <person name="Klenk H.-P."/>
        </authorList>
    </citation>
    <scope>NUCLEOTIDE SEQUENCE [LARGE SCALE GENOMIC DNA]</scope>
    <source>
        <strain evidence="2 3">DSM 43768</strain>
    </source>
</reference>
<evidence type="ECO:0000313" key="2">
    <source>
        <dbReference type="EMBL" id="MBB6557334.1"/>
    </source>
</evidence>
<feature type="transmembrane region" description="Helical" evidence="1">
    <location>
        <begin position="76"/>
        <end position="100"/>
    </location>
</feature>
<dbReference type="EMBL" id="JACHMI010000002">
    <property type="protein sequence ID" value="MBB6557334.1"/>
    <property type="molecule type" value="Genomic_DNA"/>
</dbReference>
<dbReference type="RefSeq" id="WP_185112916.1">
    <property type="nucleotide sequence ID" value="NZ_BAAAXY010000043.1"/>
</dbReference>
<accession>A0A7X0P8R8</accession>
<comment type="caution">
    <text evidence="2">The sequence shown here is derived from an EMBL/GenBank/DDBJ whole genome shotgun (WGS) entry which is preliminary data.</text>
</comment>
<keyword evidence="1" id="KW-0472">Membrane</keyword>
<keyword evidence="3" id="KW-1185">Reference proteome</keyword>
<keyword evidence="1" id="KW-1133">Transmembrane helix</keyword>
<sequence length="119" mass="12140">MRMLARIELVAAWLAVVWAAAPLAQVANSNLAVTVPLILVAVGAALEKLERHGAGVVGPSLTAVALWGLGVTTWGVIGGTALVASGLVVLSSGSWSSWAVRALSQAGWRGEETVQGKES</sequence>
<evidence type="ECO:0000313" key="3">
    <source>
        <dbReference type="Proteomes" id="UP000565579"/>
    </source>
</evidence>
<name>A0A7X0P8R8_9ACTN</name>
<keyword evidence="1" id="KW-0812">Transmembrane</keyword>
<organism evidence="2 3">
    <name type="scientific">Nonomuraea rubra</name>
    <dbReference type="NCBI Taxonomy" id="46180"/>
    <lineage>
        <taxon>Bacteria</taxon>
        <taxon>Bacillati</taxon>
        <taxon>Actinomycetota</taxon>
        <taxon>Actinomycetes</taxon>
        <taxon>Streptosporangiales</taxon>
        <taxon>Streptosporangiaceae</taxon>
        <taxon>Nonomuraea</taxon>
    </lineage>
</organism>
<protein>
    <submittedName>
        <fullName evidence="2">Uncharacterized protein</fullName>
    </submittedName>
</protein>
<proteinExistence type="predicted"/>
<dbReference type="AlphaFoldDB" id="A0A7X0P8R8"/>
<dbReference type="Proteomes" id="UP000565579">
    <property type="component" value="Unassembled WGS sequence"/>
</dbReference>
<gene>
    <name evidence="2" type="ORF">HD593_012224</name>
</gene>
<evidence type="ECO:0000256" key="1">
    <source>
        <dbReference type="SAM" id="Phobius"/>
    </source>
</evidence>